<gene>
    <name evidence="3" type="ORF">SUNI508_00894</name>
</gene>
<feature type="region of interest" description="Disordered" evidence="2">
    <location>
        <begin position="64"/>
        <end position="117"/>
    </location>
</feature>
<reference evidence="3 4" key="1">
    <citation type="journal article" date="2024" name="J. Plant Pathol.">
        <title>Sequence and assembly of the genome of Seiridium unicorne, isolate CBS 538.82, causal agent of cypress canker disease.</title>
        <authorList>
            <person name="Scali E."/>
            <person name="Rocca G.D."/>
            <person name="Danti R."/>
            <person name="Garbelotto M."/>
            <person name="Barberini S."/>
            <person name="Baroncelli R."/>
            <person name="Emiliani G."/>
        </authorList>
    </citation>
    <scope>NUCLEOTIDE SEQUENCE [LARGE SCALE GENOMIC DNA]</scope>
    <source>
        <strain evidence="3 4">BM-138-508</strain>
    </source>
</reference>
<proteinExistence type="predicted"/>
<keyword evidence="1" id="KW-0175">Coiled coil</keyword>
<keyword evidence="4" id="KW-1185">Reference proteome</keyword>
<dbReference type="EMBL" id="JARVKF010000223">
    <property type="protein sequence ID" value="KAK9420803.1"/>
    <property type="molecule type" value="Genomic_DNA"/>
</dbReference>
<feature type="compositionally biased region" description="Low complexity" evidence="2">
    <location>
        <begin position="93"/>
        <end position="104"/>
    </location>
</feature>
<feature type="compositionally biased region" description="Polar residues" evidence="2">
    <location>
        <begin position="267"/>
        <end position="276"/>
    </location>
</feature>
<feature type="compositionally biased region" description="Low complexity" evidence="2">
    <location>
        <begin position="380"/>
        <end position="397"/>
    </location>
</feature>
<feature type="compositionally biased region" description="Low complexity" evidence="2">
    <location>
        <begin position="324"/>
        <end position="342"/>
    </location>
</feature>
<evidence type="ECO:0000313" key="3">
    <source>
        <dbReference type="EMBL" id="KAK9420803.1"/>
    </source>
</evidence>
<feature type="coiled-coil region" evidence="1">
    <location>
        <begin position="124"/>
        <end position="162"/>
    </location>
</feature>
<organism evidence="3 4">
    <name type="scientific">Seiridium unicorne</name>
    <dbReference type="NCBI Taxonomy" id="138068"/>
    <lineage>
        <taxon>Eukaryota</taxon>
        <taxon>Fungi</taxon>
        <taxon>Dikarya</taxon>
        <taxon>Ascomycota</taxon>
        <taxon>Pezizomycotina</taxon>
        <taxon>Sordariomycetes</taxon>
        <taxon>Xylariomycetidae</taxon>
        <taxon>Amphisphaeriales</taxon>
        <taxon>Sporocadaceae</taxon>
        <taxon>Seiridium</taxon>
    </lineage>
</organism>
<feature type="compositionally biased region" description="Polar residues" evidence="2">
    <location>
        <begin position="368"/>
        <end position="379"/>
    </location>
</feature>
<feature type="region of interest" description="Disordered" evidence="2">
    <location>
        <begin position="310"/>
        <end position="441"/>
    </location>
</feature>
<evidence type="ECO:0000256" key="1">
    <source>
        <dbReference type="SAM" id="Coils"/>
    </source>
</evidence>
<feature type="compositionally biased region" description="Polar residues" evidence="2">
    <location>
        <begin position="64"/>
        <end position="75"/>
    </location>
</feature>
<accession>A0ABR2V1K0</accession>
<name>A0ABR2V1K0_9PEZI</name>
<evidence type="ECO:0000313" key="4">
    <source>
        <dbReference type="Proteomes" id="UP001408356"/>
    </source>
</evidence>
<feature type="compositionally biased region" description="Acidic residues" evidence="2">
    <location>
        <begin position="413"/>
        <end position="422"/>
    </location>
</feature>
<evidence type="ECO:0000256" key="2">
    <source>
        <dbReference type="SAM" id="MobiDB-lite"/>
    </source>
</evidence>
<feature type="compositionally biased region" description="Basic and acidic residues" evidence="2">
    <location>
        <begin position="400"/>
        <end position="410"/>
    </location>
</feature>
<feature type="region of interest" description="Disordered" evidence="2">
    <location>
        <begin position="249"/>
        <end position="284"/>
    </location>
</feature>
<feature type="compositionally biased region" description="Polar residues" evidence="2">
    <location>
        <begin position="105"/>
        <end position="117"/>
    </location>
</feature>
<comment type="caution">
    <text evidence="3">The sequence shown here is derived from an EMBL/GenBank/DDBJ whole genome shotgun (WGS) entry which is preliminary data.</text>
</comment>
<sequence length="533" mass="57252">MSRLPMDSFLPSGALHGPNDHPLSLAGLITSHPSSVISPLSLPRNANQQISYFDDRQLRVGRQPSANAAQAQQGRYLSPHRSPPSSRDQRTASLSPSRQSQQSQNRVGGSNLVSPTLSPINESAEQASLQLRRVLIQNRRLLENWEAERSHLEANRNRAEEIYKEERAIMDEDRLLWTEKETQYLARIADLEQENAVLRGSLAHVTSHSSRDSAVAGIDGHSERVGISNVKFRALFDSASPIATPTLGLGYTMPESHPFEPLDPRMQSASPQSSTPGDGPESQEIIPSIDVQEVHPDLEGIPLKSTAVKKSTFTDGKPPSPPLSASNATGSNSGSPNSGSRATPAEVTKETLQAPEASRLIMHAGHTPNHSLSTFPTAISTNATNTAGSSGTSTPTHSRSHGEGKGKALAEVEAADGQDLDAGDTKASFEPSEGDPELKGPLSLRNQQAFDEIFLGKVADKLQDSIQSDNATPTVLKHDVSEAEPANKPVEPQQTAIVVDHEEDNKAEEPEEVPLKFKSNSNFGAPLGALRGF</sequence>
<dbReference type="Proteomes" id="UP001408356">
    <property type="component" value="Unassembled WGS sequence"/>
</dbReference>
<protein>
    <submittedName>
        <fullName evidence="3">Uncharacterized protein</fullName>
    </submittedName>
</protein>
<feature type="region of interest" description="Disordered" evidence="2">
    <location>
        <begin position="468"/>
        <end position="492"/>
    </location>
</feature>